<sequence>MVLLLEPTLALVDALADADTRAKLDLRVTIFANYKWSTGTGPVKFDAFDIIVRDSTCWVSQSASFSARTTLGEFDVEDIASCKGLCRSNAQCTHMAVIEDAGKYQCYSYSRLCTRDVCEYSNMDVSARYANCGERTSCVTISMDDHYYLSGEYCPYGESGDGQVFLKVGRTEADSFWLTANDGSSSSCASGTYGSMLRATDPTHDFWNVSVNYVEHHGDRLNKLLVLKSPNLTLAETIRRGSSATAEVSEVSGLILDDPATPGIEADYWLHPCHCAPPDWGNNAPVTADAFAEIPAESDNSFEPAPFLIVDGAFVCEQEHLLNIHLAEEDPTGESLVATDIHTCQTYCSQETACRFFWLGAIGQSLQCWTFSACDTLFRRVGMSGQLMAWPRDSLKVCRLADAEKLTASRLSTYPTCLHQSLFEQCDQKLMLGGTSVSACGECKYAVLSTSYENLPEPAATLTQTGNLPAVKQFSSEDIAVGDNVFVGTSAHKFEDSRFGPLYNKGCFLVQWNEYGVRDVDIAVLEITTSWDSIVYLQWWQYQSADDLTHLRIDPFKEWPDYLQWTYVMNTWNLKSSYAFDAMWYSRKVPADETVSLYGSGNQDIDSGTGYVVYVCPANVEATLSLEKSLLPSAFEHGSSLHARCWQERYRSRDSENVSAVAAELRCLAGTWINAEGTKGLANFECAACIEAVGSGYKDLAEKGRQELHFASRWKAAPILMKGDRSQYMWETETYQYFVAALTDSTPESFRRFRSTASDSKCMEHSTTTGLFVSDCVDSPDETQLLDGNQVGLNRIA</sequence>
<accession>A0ABP0I790</accession>
<keyword evidence="2" id="KW-1185">Reference proteome</keyword>
<name>A0ABP0I790_9DINO</name>
<reference evidence="1 2" key="1">
    <citation type="submission" date="2024-02" db="EMBL/GenBank/DDBJ databases">
        <authorList>
            <person name="Chen Y."/>
            <person name="Shah S."/>
            <person name="Dougan E. K."/>
            <person name="Thang M."/>
            <person name="Chan C."/>
        </authorList>
    </citation>
    <scope>NUCLEOTIDE SEQUENCE [LARGE SCALE GENOMIC DNA]</scope>
</reference>
<evidence type="ECO:0000313" key="2">
    <source>
        <dbReference type="Proteomes" id="UP001642464"/>
    </source>
</evidence>
<gene>
    <name evidence="1" type="ORF">SCF082_LOCUS5652</name>
</gene>
<organism evidence="1 2">
    <name type="scientific">Durusdinium trenchii</name>
    <dbReference type="NCBI Taxonomy" id="1381693"/>
    <lineage>
        <taxon>Eukaryota</taxon>
        <taxon>Sar</taxon>
        <taxon>Alveolata</taxon>
        <taxon>Dinophyceae</taxon>
        <taxon>Suessiales</taxon>
        <taxon>Symbiodiniaceae</taxon>
        <taxon>Durusdinium</taxon>
    </lineage>
</organism>
<proteinExistence type="predicted"/>
<feature type="non-terminal residue" evidence="1">
    <location>
        <position position="797"/>
    </location>
</feature>
<evidence type="ECO:0000313" key="1">
    <source>
        <dbReference type="EMBL" id="CAK8998440.1"/>
    </source>
</evidence>
<dbReference type="Proteomes" id="UP001642464">
    <property type="component" value="Unassembled WGS sequence"/>
</dbReference>
<dbReference type="EMBL" id="CAXAMM010003069">
    <property type="protein sequence ID" value="CAK8998440.1"/>
    <property type="molecule type" value="Genomic_DNA"/>
</dbReference>
<protein>
    <submittedName>
        <fullName evidence="1">Uncharacterized protein</fullName>
    </submittedName>
</protein>
<comment type="caution">
    <text evidence="1">The sequence shown here is derived from an EMBL/GenBank/DDBJ whole genome shotgun (WGS) entry which is preliminary data.</text>
</comment>